<evidence type="ECO:0008006" key="3">
    <source>
        <dbReference type="Google" id="ProtNLM"/>
    </source>
</evidence>
<dbReference type="OrthoDB" id="5324640at2"/>
<dbReference type="STRING" id="425400.LS65_07170"/>
<dbReference type="Proteomes" id="UP000029707">
    <property type="component" value="Unassembled WGS sequence"/>
</dbReference>
<dbReference type="PROSITE" id="PS51257">
    <property type="entry name" value="PROKAR_LIPOPROTEIN"/>
    <property type="match status" value="1"/>
</dbReference>
<name>A0A099BAH5_9HELI</name>
<dbReference type="RefSeq" id="WP_034362696.1">
    <property type="nucleotide sequence ID" value="NZ_CAJUDB010000001.1"/>
</dbReference>
<reference evidence="1 2" key="1">
    <citation type="journal article" date="2014" name="Genome Announc.">
        <title>Draft genome sequences of eight enterohepatic helicobacter species isolated from both laboratory and wild rodents.</title>
        <authorList>
            <person name="Sheh A."/>
            <person name="Shen Z."/>
            <person name="Fox J.G."/>
        </authorList>
    </citation>
    <scope>NUCLEOTIDE SEQUENCE [LARGE SCALE GENOMIC DNA]</scope>
    <source>
        <strain evidence="1 2">MIT 01-6451</strain>
    </source>
</reference>
<organism evidence="1 2">
    <name type="scientific">Helicobacter japonicus</name>
    <dbReference type="NCBI Taxonomy" id="425400"/>
    <lineage>
        <taxon>Bacteria</taxon>
        <taxon>Pseudomonadati</taxon>
        <taxon>Campylobacterota</taxon>
        <taxon>Epsilonproteobacteria</taxon>
        <taxon>Campylobacterales</taxon>
        <taxon>Helicobacteraceae</taxon>
        <taxon>Helicobacter</taxon>
    </lineage>
</organism>
<evidence type="ECO:0000313" key="1">
    <source>
        <dbReference type="EMBL" id="TLE02852.1"/>
    </source>
</evidence>
<gene>
    <name evidence="1" type="ORF">LS65_002705</name>
</gene>
<dbReference type="SUPFAM" id="SSF159594">
    <property type="entry name" value="XCC0632-like"/>
    <property type="match status" value="1"/>
</dbReference>
<accession>A0A099BAH5</accession>
<protein>
    <recommendedName>
        <fullName evidence="3">ABC-type transport auxiliary lipoprotein component domain-containing protein</fullName>
    </recommendedName>
</protein>
<dbReference type="GeneID" id="82320668"/>
<evidence type="ECO:0000313" key="2">
    <source>
        <dbReference type="Proteomes" id="UP000029707"/>
    </source>
</evidence>
<dbReference type="EMBL" id="JRMQ02000002">
    <property type="protein sequence ID" value="TLE02852.1"/>
    <property type="molecule type" value="Genomic_DNA"/>
</dbReference>
<dbReference type="AlphaFoldDB" id="A0A099BAH5"/>
<proteinExistence type="predicted"/>
<comment type="caution">
    <text evidence="1">The sequence shown here is derived from an EMBL/GenBank/DDBJ whole genome shotgun (WGS) entry which is preliminary data.</text>
</comment>
<sequence length="195" mass="22039">MKIIQWVIICVCAWILTACIDIKIAQDVDKVSYFNLQNTIQTKATCKTYKKLALLDIHAIAPYDNTNIYLLDSKNLQISTLETKKWISSPKNMLKNTLILKAQEQCFEVSIPPFGTQKLDKTLKISLLVLQIVQTNGTYKAQIQIFYEIFSLKNHQSKSGTLESSISLESLTDSSLALGFVKASDEVFTQLLKKL</sequence>
<keyword evidence="2" id="KW-1185">Reference proteome</keyword>